<keyword evidence="4" id="KW-1185">Reference proteome</keyword>
<name>A0AAV4B8X5_9GAST</name>
<evidence type="ECO:0000313" key="3">
    <source>
        <dbReference type="EMBL" id="GFO15144.1"/>
    </source>
</evidence>
<protein>
    <submittedName>
        <fullName evidence="3">Uncharacterized protein</fullName>
    </submittedName>
</protein>
<accession>A0AAV4B8X5</accession>
<comment type="caution">
    <text evidence="3">The sequence shown here is derived from an EMBL/GenBank/DDBJ whole genome shotgun (WGS) entry which is preliminary data.</text>
</comment>
<keyword evidence="2" id="KW-0812">Transmembrane</keyword>
<proteinExistence type="predicted"/>
<keyword evidence="2" id="KW-0472">Membrane</keyword>
<dbReference type="EMBL" id="BLXT01004603">
    <property type="protein sequence ID" value="GFO15144.1"/>
    <property type="molecule type" value="Genomic_DNA"/>
</dbReference>
<evidence type="ECO:0000256" key="2">
    <source>
        <dbReference type="SAM" id="Phobius"/>
    </source>
</evidence>
<evidence type="ECO:0000256" key="1">
    <source>
        <dbReference type="SAM" id="MobiDB-lite"/>
    </source>
</evidence>
<reference evidence="3 4" key="1">
    <citation type="journal article" date="2021" name="Elife">
        <title>Chloroplast acquisition without the gene transfer in kleptoplastic sea slugs, Plakobranchus ocellatus.</title>
        <authorList>
            <person name="Maeda T."/>
            <person name="Takahashi S."/>
            <person name="Yoshida T."/>
            <person name="Shimamura S."/>
            <person name="Takaki Y."/>
            <person name="Nagai Y."/>
            <person name="Toyoda A."/>
            <person name="Suzuki Y."/>
            <person name="Arimoto A."/>
            <person name="Ishii H."/>
            <person name="Satoh N."/>
            <person name="Nishiyama T."/>
            <person name="Hasebe M."/>
            <person name="Maruyama T."/>
            <person name="Minagawa J."/>
            <person name="Obokata J."/>
            <person name="Shigenobu S."/>
        </authorList>
    </citation>
    <scope>NUCLEOTIDE SEQUENCE [LARGE SCALE GENOMIC DNA]</scope>
</reference>
<feature type="transmembrane region" description="Helical" evidence="2">
    <location>
        <begin position="12"/>
        <end position="41"/>
    </location>
</feature>
<dbReference type="AlphaFoldDB" id="A0AAV4B8X5"/>
<dbReference type="Proteomes" id="UP000735302">
    <property type="component" value="Unassembled WGS sequence"/>
</dbReference>
<keyword evidence="2" id="KW-1133">Transmembrane helix</keyword>
<feature type="region of interest" description="Disordered" evidence="1">
    <location>
        <begin position="45"/>
        <end position="96"/>
    </location>
</feature>
<sequence length="167" mass="18236">MDSCPGAQKPESYVAIGLFVVGLVLLLAIASFFMFVIPSTASRKAREKKKMQMGDGEQYLLEENTNDGGHDSRPRSDNGSGYRLTGQDGHRKACPSVASSNHPATAMYNFKLTATNGLDIPISRYPEADIRMNGQVVKNVFVISFSGSTRERRNYSTCLALTSCVQC</sequence>
<evidence type="ECO:0000313" key="4">
    <source>
        <dbReference type="Proteomes" id="UP000735302"/>
    </source>
</evidence>
<organism evidence="3 4">
    <name type="scientific">Plakobranchus ocellatus</name>
    <dbReference type="NCBI Taxonomy" id="259542"/>
    <lineage>
        <taxon>Eukaryota</taxon>
        <taxon>Metazoa</taxon>
        <taxon>Spiralia</taxon>
        <taxon>Lophotrochozoa</taxon>
        <taxon>Mollusca</taxon>
        <taxon>Gastropoda</taxon>
        <taxon>Heterobranchia</taxon>
        <taxon>Euthyneura</taxon>
        <taxon>Panpulmonata</taxon>
        <taxon>Sacoglossa</taxon>
        <taxon>Placobranchoidea</taxon>
        <taxon>Plakobranchidae</taxon>
        <taxon>Plakobranchus</taxon>
    </lineage>
</organism>
<gene>
    <name evidence="3" type="ORF">PoB_004164900</name>
</gene>